<dbReference type="PANTHER" id="PTHR20923:SF1">
    <property type="entry name" value="G PATCH DOMAIN AND ANKYRIN REPEAT-CONTAINING PROTEIN 1"/>
    <property type="match status" value="1"/>
</dbReference>
<feature type="compositionally biased region" description="Basic and acidic residues" evidence="1">
    <location>
        <begin position="12"/>
        <end position="24"/>
    </location>
</feature>
<comment type="caution">
    <text evidence="3">The sequence shown here is derived from an EMBL/GenBank/DDBJ whole genome shotgun (WGS) entry which is preliminary data.</text>
</comment>
<proteinExistence type="predicted"/>
<dbReference type="Pfam" id="PF01585">
    <property type="entry name" value="G-patch"/>
    <property type="match status" value="1"/>
</dbReference>
<evidence type="ECO:0000256" key="1">
    <source>
        <dbReference type="SAM" id="MobiDB-lite"/>
    </source>
</evidence>
<dbReference type="InterPro" id="IPR000467">
    <property type="entry name" value="G_patch_dom"/>
</dbReference>
<organism evidence="3 4">
    <name type="scientific">Tetrapyrgos nigripes</name>
    <dbReference type="NCBI Taxonomy" id="182062"/>
    <lineage>
        <taxon>Eukaryota</taxon>
        <taxon>Fungi</taxon>
        <taxon>Dikarya</taxon>
        <taxon>Basidiomycota</taxon>
        <taxon>Agaricomycotina</taxon>
        <taxon>Agaricomycetes</taxon>
        <taxon>Agaricomycetidae</taxon>
        <taxon>Agaricales</taxon>
        <taxon>Marasmiineae</taxon>
        <taxon>Marasmiaceae</taxon>
        <taxon>Tetrapyrgos</taxon>
    </lineage>
</organism>
<dbReference type="EMBL" id="JAACJM010000013">
    <property type="protein sequence ID" value="KAF5369516.1"/>
    <property type="molecule type" value="Genomic_DNA"/>
</dbReference>
<protein>
    <recommendedName>
        <fullName evidence="2">G-patch domain-containing protein</fullName>
    </recommendedName>
</protein>
<feature type="region of interest" description="Disordered" evidence="1">
    <location>
        <begin position="1"/>
        <end position="34"/>
    </location>
</feature>
<gene>
    <name evidence="3" type="ORF">D9758_002770</name>
</gene>
<dbReference type="PROSITE" id="PS50174">
    <property type="entry name" value="G_PATCH"/>
    <property type="match status" value="1"/>
</dbReference>
<dbReference type="PANTHER" id="PTHR20923">
    <property type="entry name" value="BAT4 PROTEIN-RELATED"/>
    <property type="match status" value="1"/>
</dbReference>
<name>A0A8H5LU79_9AGAR</name>
<feature type="compositionally biased region" description="Polar residues" evidence="1">
    <location>
        <begin position="90"/>
        <end position="99"/>
    </location>
</feature>
<sequence length="386" mass="43271">MATKAYTIYSHYDPEDREALERETGQIQDSVDEADRWEAEARTVYKRRITAPHFVPASYSDWSSLGASSSKQTPSSTPRSEDDVADWYRSLTSRTSTPVDSAKPRTPSLTSKAKLSSEVQQSKKLDKNNWFIQNVQSTNIRPSNASSSSTLADILARDPPPLPSEEQFRPPVFLAIGPANKGFAMLEKSGWNEGEALGRNVIRRSRRLDLLEDIESDDERKRKRKRTVKQEEVEVATEDADVKELRQVSVIDLTLSDSDDESCGEEDVKEETVDEKDTEATVSEVAGSSTIDQEASESGRKALIVPISTVLKNDRLGLGLKAKTEGPYKSSVKRITHNVAALANHLLNAEEARERKSKFGRGRRGLAREYKQEQLKRQEMMAYMNS</sequence>
<evidence type="ECO:0000313" key="4">
    <source>
        <dbReference type="Proteomes" id="UP000559256"/>
    </source>
</evidence>
<keyword evidence="4" id="KW-1185">Reference proteome</keyword>
<dbReference type="Proteomes" id="UP000559256">
    <property type="component" value="Unassembled WGS sequence"/>
</dbReference>
<feature type="compositionally biased region" description="Polar residues" evidence="1">
    <location>
        <begin position="60"/>
        <end position="78"/>
    </location>
</feature>
<evidence type="ECO:0000259" key="2">
    <source>
        <dbReference type="PROSITE" id="PS50174"/>
    </source>
</evidence>
<evidence type="ECO:0000313" key="3">
    <source>
        <dbReference type="EMBL" id="KAF5369516.1"/>
    </source>
</evidence>
<dbReference type="GO" id="GO:0003676">
    <property type="term" value="F:nucleic acid binding"/>
    <property type="evidence" value="ECO:0007669"/>
    <property type="project" value="InterPro"/>
</dbReference>
<feature type="domain" description="G-patch" evidence="2">
    <location>
        <begin position="178"/>
        <end position="200"/>
    </location>
</feature>
<reference evidence="3 4" key="1">
    <citation type="journal article" date="2020" name="ISME J.">
        <title>Uncovering the hidden diversity of litter-decomposition mechanisms in mushroom-forming fungi.</title>
        <authorList>
            <person name="Floudas D."/>
            <person name="Bentzer J."/>
            <person name="Ahren D."/>
            <person name="Johansson T."/>
            <person name="Persson P."/>
            <person name="Tunlid A."/>
        </authorList>
    </citation>
    <scope>NUCLEOTIDE SEQUENCE [LARGE SCALE GENOMIC DNA]</scope>
    <source>
        <strain evidence="3 4">CBS 291.85</strain>
    </source>
</reference>
<dbReference type="OrthoDB" id="2538319at2759"/>
<dbReference type="AlphaFoldDB" id="A0A8H5LU79"/>
<dbReference type="InterPro" id="IPR039146">
    <property type="entry name" value="GPANK1"/>
</dbReference>
<feature type="region of interest" description="Disordered" evidence="1">
    <location>
        <begin position="58"/>
        <end position="121"/>
    </location>
</feature>
<accession>A0A8H5LU79</accession>
<feature type="compositionally biased region" description="Polar residues" evidence="1">
    <location>
        <begin position="107"/>
        <end position="120"/>
    </location>
</feature>